<sequence>MVLTTGVTEVWVQGSLGPFPGRATAPRGTSGLMMPVEEARDELKHLLDRCEQWLGTVAEVSEILPESATADLESDVERIQAMSTRALSAMLNVALLGRQSSGKSFLISGLQGHLEYVPIIDEDGEQSDEYLGLLPSSASPNTACPSTIVPVGDDPKVDATGRGLLQVKFKGIADWVEIGTNLHRAEVAAYVAADGNVTDRHPDHVNRQVERIELLLSRTRLPIKLFDLPGSESENETHDDILYEAWKEADCFIYVSQATEALTSHELSLIKDLYAHAEPGGKPVLWVLSGIDRAAQREHGQAAWKNVLTTNNQYLRDRHRGAGDFVNDGFLPVSAALEARAEHEEAHNGDGSVLRRRSRMGELRERLQALLESGAGYKHLKQVGEEAGWLVRRRRRSITDMLEAHRVTVDDLETQRDHLRDRLDGMDDSVVRMRAELNDELDRRIRIAQRPFGGLADELHRGLDEFIDSGNLSAEHAHDIDVRYVQLFNEWMTGPEGPGTLWEGEREALDQLARQILRSELEDEDAGSELVAPESLDPETIPAQTELGRPWRAYSMVQTAANTLGVASPLAGGAVWLTTSLSLATIALPVGAAVIAAIGIARITDVLKERESKIQQARQERKAMIDEQAKQARNGFEEMVRGQGRLLIDAAEEHHQRHRARLRSTLDEVVHRINADDTARSRAIVERLTPVDEAGHAVATRIQDLLDRNRSA</sequence>
<evidence type="ECO:0000313" key="3">
    <source>
        <dbReference type="EMBL" id="MDQ1029554.1"/>
    </source>
</evidence>
<keyword evidence="1" id="KW-0175">Coiled coil</keyword>
<evidence type="ECO:0000313" key="4">
    <source>
        <dbReference type="Proteomes" id="UP001230328"/>
    </source>
</evidence>
<evidence type="ECO:0000259" key="2">
    <source>
        <dbReference type="Pfam" id="PF00350"/>
    </source>
</evidence>
<dbReference type="InterPro" id="IPR027417">
    <property type="entry name" value="P-loop_NTPase"/>
</dbReference>
<dbReference type="InterPro" id="IPR045063">
    <property type="entry name" value="Dynamin_N"/>
</dbReference>
<keyword evidence="4" id="KW-1185">Reference proteome</keyword>
<dbReference type="Pfam" id="PF00350">
    <property type="entry name" value="Dynamin_N"/>
    <property type="match status" value="1"/>
</dbReference>
<dbReference type="Proteomes" id="UP001230328">
    <property type="component" value="Unassembled WGS sequence"/>
</dbReference>
<dbReference type="SUPFAM" id="SSF52540">
    <property type="entry name" value="P-loop containing nucleoside triphosphate hydrolases"/>
    <property type="match status" value="1"/>
</dbReference>
<comment type="caution">
    <text evidence="3">The sequence shown here is derived from an EMBL/GenBank/DDBJ whole genome shotgun (WGS) entry which is preliminary data.</text>
</comment>
<proteinExistence type="predicted"/>
<reference evidence="3 4" key="1">
    <citation type="submission" date="2023-07" db="EMBL/GenBank/DDBJ databases">
        <title>Comparative genomics of wheat-associated soil bacteria to identify genetic determinants of phenazine resistance.</title>
        <authorList>
            <person name="Mouncey N."/>
        </authorList>
    </citation>
    <scope>NUCLEOTIDE SEQUENCE [LARGE SCALE GENOMIC DNA]</scope>
    <source>
        <strain evidence="3 4">V2I4</strain>
    </source>
</reference>
<feature type="coiled-coil region" evidence="1">
    <location>
        <begin position="402"/>
        <end position="429"/>
    </location>
</feature>
<protein>
    <recommendedName>
        <fullName evidence="2">Dynamin N-terminal domain-containing protein</fullName>
    </recommendedName>
</protein>
<feature type="coiled-coil region" evidence="1">
    <location>
        <begin position="600"/>
        <end position="668"/>
    </location>
</feature>
<evidence type="ECO:0000256" key="1">
    <source>
        <dbReference type="SAM" id="Coils"/>
    </source>
</evidence>
<dbReference type="Gene3D" id="3.40.50.300">
    <property type="entry name" value="P-loop containing nucleotide triphosphate hydrolases"/>
    <property type="match status" value="1"/>
</dbReference>
<organism evidence="3 4">
    <name type="scientific">Streptomyces umbrinus</name>
    <dbReference type="NCBI Taxonomy" id="67370"/>
    <lineage>
        <taxon>Bacteria</taxon>
        <taxon>Bacillati</taxon>
        <taxon>Actinomycetota</taxon>
        <taxon>Actinomycetes</taxon>
        <taxon>Kitasatosporales</taxon>
        <taxon>Streptomycetaceae</taxon>
        <taxon>Streptomyces</taxon>
        <taxon>Streptomyces phaeochromogenes group</taxon>
    </lineage>
</organism>
<gene>
    <name evidence="3" type="ORF">QF035_007136</name>
</gene>
<name>A0ABU0T159_9ACTN</name>
<feature type="domain" description="Dynamin N-terminal" evidence="2">
    <location>
        <begin position="133"/>
        <end position="273"/>
    </location>
</feature>
<accession>A0ABU0T159</accession>
<dbReference type="EMBL" id="JAUSZI010000002">
    <property type="protein sequence ID" value="MDQ1029554.1"/>
    <property type="molecule type" value="Genomic_DNA"/>
</dbReference>